<reference evidence="1" key="1">
    <citation type="submission" date="2018-02" db="EMBL/GenBank/DDBJ databases">
        <title>Rhizophora mucronata_Transcriptome.</title>
        <authorList>
            <person name="Meera S.P."/>
            <person name="Sreeshan A."/>
            <person name="Augustine A."/>
        </authorList>
    </citation>
    <scope>NUCLEOTIDE SEQUENCE</scope>
    <source>
        <tissue evidence="1">Leaf</tissue>
    </source>
</reference>
<dbReference type="AlphaFoldDB" id="A0A2P2M5V9"/>
<dbReference type="EMBL" id="GGEC01045137">
    <property type="protein sequence ID" value="MBX25621.1"/>
    <property type="molecule type" value="Transcribed_RNA"/>
</dbReference>
<name>A0A2P2M5V9_RHIMU</name>
<protein>
    <submittedName>
        <fullName evidence="1">MATE efflux family protein 2ic</fullName>
    </submittedName>
</protein>
<accession>A0A2P2M5V9</accession>
<sequence>MSVLLCVQTIIFIKKPEPTESATVSAMPTIAASAKEVDTDGRCLLPWHLSS</sequence>
<proteinExistence type="predicted"/>
<evidence type="ECO:0000313" key="1">
    <source>
        <dbReference type="EMBL" id="MBX25621.1"/>
    </source>
</evidence>
<organism evidence="1">
    <name type="scientific">Rhizophora mucronata</name>
    <name type="common">Asiatic mangrove</name>
    <dbReference type="NCBI Taxonomy" id="61149"/>
    <lineage>
        <taxon>Eukaryota</taxon>
        <taxon>Viridiplantae</taxon>
        <taxon>Streptophyta</taxon>
        <taxon>Embryophyta</taxon>
        <taxon>Tracheophyta</taxon>
        <taxon>Spermatophyta</taxon>
        <taxon>Magnoliopsida</taxon>
        <taxon>eudicotyledons</taxon>
        <taxon>Gunneridae</taxon>
        <taxon>Pentapetalae</taxon>
        <taxon>rosids</taxon>
        <taxon>fabids</taxon>
        <taxon>Malpighiales</taxon>
        <taxon>Rhizophoraceae</taxon>
        <taxon>Rhizophora</taxon>
    </lineage>
</organism>